<protein>
    <submittedName>
        <fullName evidence="1">N-(5'-phosphoribosyl)anthranilate isomerase</fullName>
    </submittedName>
</protein>
<proteinExistence type="predicted"/>
<keyword evidence="2" id="KW-1185">Reference proteome</keyword>
<dbReference type="EMBL" id="VFFF01000001">
    <property type="protein sequence ID" value="TNY32068.1"/>
    <property type="molecule type" value="Genomic_DNA"/>
</dbReference>
<reference evidence="1 2" key="1">
    <citation type="submission" date="2019-06" db="EMBL/GenBank/DDBJ databases">
        <title>Genome of new Rhodobacteraceae sp. SM1903.</title>
        <authorList>
            <person name="Ren X."/>
        </authorList>
    </citation>
    <scope>NUCLEOTIDE SEQUENCE [LARGE SCALE GENOMIC DNA]</scope>
    <source>
        <strain evidence="1 2">SM1903</strain>
    </source>
</reference>
<sequence>MTHHAIPADPRAELWLDSIFTAKAALNGGVVRRAVNWVEAEIGRERLVREVQARHFHMLECGGQFVIVCNPGRIRMIC</sequence>
<accession>A0A5C5GBP0</accession>
<gene>
    <name evidence="1" type="ORF">FHY64_01845</name>
</gene>
<dbReference type="RefSeq" id="WP_140192747.1">
    <property type="nucleotide sequence ID" value="NZ_CP065915.1"/>
</dbReference>
<comment type="caution">
    <text evidence="1">The sequence shown here is derived from an EMBL/GenBank/DDBJ whole genome shotgun (WGS) entry which is preliminary data.</text>
</comment>
<evidence type="ECO:0000313" key="2">
    <source>
        <dbReference type="Proteomes" id="UP000314011"/>
    </source>
</evidence>
<evidence type="ECO:0000313" key="1">
    <source>
        <dbReference type="EMBL" id="TNY32068.1"/>
    </source>
</evidence>
<keyword evidence="1" id="KW-0413">Isomerase</keyword>
<dbReference type="Proteomes" id="UP000314011">
    <property type="component" value="Unassembled WGS sequence"/>
</dbReference>
<dbReference type="GO" id="GO:0016853">
    <property type="term" value="F:isomerase activity"/>
    <property type="evidence" value="ECO:0007669"/>
    <property type="project" value="UniProtKB-KW"/>
</dbReference>
<organism evidence="1 2">
    <name type="scientific">Pelagovum pacificum</name>
    <dbReference type="NCBI Taxonomy" id="2588711"/>
    <lineage>
        <taxon>Bacteria</taxon>
        <taxon>Pseudomonadati</taxon>
        <taxon>Pseudomonadota</taxon>
        <taxon>Alphaproteobacteria</taxon>
        <taxon>Rhodobacterales</taxon>
        <taxon>Paracoccaceae</taxon>
        <taxon>Pelagovum</taxon>
    </lineage>
</organism>
<dbReference type="OrthoDB" id="7867818at2"/>
<name>A0A5C5GBP0_9RHOB</name>
<dbReference type="AlphaFoldDB" id="A0A5C5GBP0"/>